<dbReference type="EMBL" id="RAWK01000058">
    <property type="protein sequence ID" value="RKH68876.1"/>
    <property type="molecule type" value="Genomic_DNA"/>
</dbReference>
<evidence type="ECO:0000313" key="3">
    <source>
        <dbReference type="Proteomes" id="UP000267003"/>
    </source>
</evidence>
<proteinExistence type="predicted"/>
<sequence length="60" mass="6722">MTRSCRSRGARAEARRSTCPGPGCGAWSGTRGRTWRPWACSPSPRWASSGRRRRRCGSWP</sequence>
<evidence type="ECO:0000313" key="2">
    <source>
        <dbReference type="EMBL" id="RKH68876.1"/>
    </source>
</evidence>
<accession>A0A3A8QJI4</accession>
<evidence type="ECO:0000256" key="1">
    <source>
        <dbReference type="SAM" id="MobiDB-lite"/>
    </source>
</evidence>
<comment type="caution">
    <text evidence="2">The sequence shown here is derived from an EMBL/GenBank/DDBJ whole genome shotgun (WGS) entry which is preliminary data.</text>
</comment>
<feature type="region of interest" description="Disordered" evidence="1">
    <location>
        <begin position="41"/>
        <end position="60"/>
    </location>
</feature>
<dbReference type="Proteomes" id="UP000267003">
    <property type="component" value="Unassembled WGS sequence"/>
</dbReference>
<organism evidence="2 3">
    <name type="scientific">Corallococcus aberystwythensis</name>
    <dbReference type="NCBI Taxonomy" id="2316722"/>
    <lineage>
        <taxon>Bacteria</taxon>
        <taxon>Pseudomonadati</taxon>
        <taxon>Myxococcota</taxon>
        <taxon>Myxococcia</taxon>
        <taxon>Myxococcales</taxon>
        <taxon>Cystobacterineae</taxon>
        <taxon>Myxococcaceae</taxon>
        <taxon>Corallococcus</taxon>
    </lineage>
</organism>
<protein>
    <submittedName>
        <fullName evidence="2">Uncharacterized protein</fullName>
    </submittedName>
</protein>
<reference evidence="3" key="1">
    <citation type="submission" date="2018-09" db="EMBL/GenBank/DDBJ databases">
        <authorList>
            <person name="Livingstone P.G."/>
            <person name="Whitworth D.E."/>
        </authorList>
    </citation>
    <scope>NUCLEOTIDE SEQUENCE [LARGE SCALE GENOMIC DNA]</scope>
    <source>
        <strain evidence="3">AB050A</strain>
    </source>
</reference>
<dbReference type="AlphaFoldDB" id="A0A3A8QJI4"/>
<keyword evidence="3" id="KW-1185">Reference proteome</keyword>
<gene>
    <name evidence="2" type="ORF">D7W81_11940</name>
</gene>
<feature type="compositionally biased region" description="Basic residues" evidence="1">
    <location>
        <begin position="50"/>
        <end position="60"/>
    </location>
</feature>
<name>A0A3A8QJI4_9BACT</name>